<accession>A0A5P1F350</accession>
<reference evidence="3" key="1">
    <citation type="journal article" date="2017" name="Nat. Commun.">
        <title>The asparagus genome sheds light on the origin and evolution of a young Y chromosome.</title>
        <authorList>
            <person name="Harkess A."/>
            <person name="Zhou J."/>
            <person name="Xu C."/>
            <person name="Bowers J.E."/>
            <person name="Van der Hulst R."/>
            <person name="Ayyampalayam S."/>
            <person name="Mercati F."/>
            <person name="Riccardi P."/>
            <person name="McKain M.R."/>
            <person name="Kakrana A."/>
            <person name="Tang H."/>
            <person name="Ray J."/>
            <person name="Groenendijk J."/>
            <person name="Arikit S."/>
            <person name="Mathioni S.M."/>
            <person name="Nakano M."/>
            <person name="Shan H."/>
            <person name="Telgmann-Rauber A."/>
            <person name="Kanno A."/>
            <person name="Yue Z."/>
            <person name="Chen H."/>
            <person name="Li W."/>
            <person name="Chen Y."/>
            <person name="Xu X."/>
            <person name="Zhang Y."/>
            <person name="Luo S."/>
            <person name="Chen H."/>
            <person name="Gao J."/>
            <person name="Mao Z."/>
            <person name="Pires J.C."/>
            <person name="Luo M."/>
            <person name="Kudrna D."/>
            <person name="Wing R.A."/>
            <person name="Meyers B.C."/>
            <person name="Yi K."/>
            <person name="Kong H."/>
            <person name="Lavrijsen P."/>
            <person name="Sunseri F."/>
            <person name="Falavigna A."/>
            <person name="Ye Y."/>
            <person name="Leebens-Mack J.H."/>
            <person name="Chen G."/>
        </authorList>
    </citation>
    <scope>NUCLEOTIDE SEQUENCE [LARGE SCALE GENOMIC DNA]</scope>
    <source>
        <strain evidence="3">cv. DH0086</strain>
    </source>
</reference>
<evidence type="ECO:0000313" key="2">
    <source>
        <dbReference type="EMBL" id="ONK72582.1"/>
    </source>
</evidence>
<gene>
    <name evidence="2" type="ORF">A4U43_C04F20910</name>
</gene>
<dbReference type="Proteomes" id="UP000243459">
    <property type="component" value="Chromosome 4"/>
</dbReference>
<feature type="region of interest" description="Disordered" evidence="1">
    <location>
        <begin position="110"/>
        <end position="137"/>
    </location>
</feature>
<protein>
    <submittedName>
        <fullName evidence="2">Uncharacterized protein</fullName>
    </submittedName>
</protein>
<evidence type="ECO:0000313" key="3">
    <source>
        <dbReference type="Proteomes" id="UP000243459"/>
    </source>
</evidence>
<sequence>MNSDPQLALSLFLPPRSLYDELRSPQSSSFNLYDEIKRCLAPAMRSSPQSLLRAPVPAIRHDLLPHELQCAATRHDLLLHEIQSSATSSSPPIHRIFYELLLLEIHSPATRTTSSSPNYSAPPPADESLLHEIQTPP</sequence>
<dbReference type="AlphaFoldDB" id="A0A5P1F350"/>
<proteinExistence type="predicted"/>
<organism evidence="2 3">
    <name type="scientific">Asparagus officinalis</name>
    <name type="common">Garden asparagus</name>
    <dbReference type="NCBI Taxonomy" id="4686"/>
    <lineage>
        <taxon>Eukaryota</taxon>
        <taxon>Viridiplantae</taxon>
        <taxon>Streptophyta</taxon>
        <taxon>Embryophyta</taxon>
        <taxon>Tracheophyta</taxon>
        <taxon>Spermatophyta</taxon>
        <taxon>Magnoliopsida</taxon>
        <taxon>Liliopsida</taxon>
        <taxon>Asparagales</taxon>
        <taxon>Asparagaceae</taxon>
        <taxon>Asparagoideae</taxon>
        <taxon>Asparagus</taxon>
    </lineage>
</organism>
<dbReference type="EMBL" id="CM007384">
    <property type="protein sequence ID" value="ONK72582.1"/>
    <property type="molecule type" value="Genomic_DNA"/>
</dbReference>
<keyword evidence="3" id="KW-1185">Reference proteome</keyword>
<evidence type="ECO:0000256" key="1">
    <source>
        <dbReference type="SAM" id="MobiDB-lite"/>
    </source>
</evidence>
<name>A0A5P1F350_ASPOF</name>
<dbReference type="Gramene" id="ONK72582">
    <property type="protein sequence ID" value="ONK72582"/>
    <property type="gene ID" value="A4U43_C04F20910"/>
</dbReference>